<comment type="caution">
    <text evidence="2">The sequence shown here is derived from an EMBL/GenBank/DDBJ whole genome shotgun (WGS) entry which is preliminary data.</text>
</comment>
<dbReference type="EMBL" id="PVYX01000002">
    <property type="protein sequence ID" value="PRX54700.1"/>
    <property type="molecule type" value="Genomic_DNA"/>
</dbReference>
<keyword evidence="3" id="KW-1185">Reference proteome</keyword>
<evidence type="ECO:0000256" key="1">
    <source>
        <dbReference type="SAM" id="MobiDB-lite"/>
    </source>
</evidence>
<feature type="compositionally biased region" description="Low complexity" evidence="1">
    <location>
        <begin position="156"/>
        <end position="171"/>
    </location>
</feature>
<protein>
    <recommendedName>
        <fullName evidence="4">MG2 domain-containing protein</fullName>
    </recommendedName>
</protein>
<evidence type="ECO:0008006" key="4">
    <source>
        <dbReference type="Google" id="ProtNLM"/>
    </source>
</evidence>
<reference evidence="2 3" key="1">
    <citation type="submission" date="2018-03" db="EMBL/GenBank/DDBJ databases">
        <title>Genomic Encyclopedia of Archaeal and Bacterial Type Strains, Phase II (KMG-II): from individual species to whole genera.</title>
        <authorList>
            <person name="Goeker M."/>
        </authorList>
    </citation>
    <scope>NUCLEOTIDE SEQUENCE [LARGE SCALE GENOMIC DNA]</scope>
    <source>
        <strain evidence="2 3">DSM 25027</strain>
    </source>
</reference>
<accession>A0A2T0MB24</accession>
<evidence type="ECO:0000313" key="3">
    <source>
        <dbReference type="Proteomes" id="UP000237640"/>
    </source>
</evidence>
<proteinExistence type="predicted"/>
<gene>
    <name evidence="2" type="ORF">CLV81_3104</name>
</gene>
<organism evidence="2 3">
    <name type="scientific">Flagellimonas meridianipacifica</name>
    <dbReference type="NCBI Taxonomy" id="1080225"/>
    <lineage>
        <taxon>Bacteria</taxon>
        <taxon>Pseudomonadati</taxon>
        <taxon>Bacteroidota</taxon>
        <taxon>Flavobacteriia</taxon>
        <taxon>Flavobacteriales</taxon>
        <taxon>Flavobacteriaceae</taxon>
        <taxon>Flagellimonas</taxon>
    </lineage>
</organism>
<feature type="region of interest" description="Disordered" evidence="1">
    <location>
        <begin position="150"/>
        <end position="171"/>
    </location>
</feature>
<evidence type="ECO:0000313" key="2">
    <source>
        <dbReference type="EMBL" id="PRX54700.1"/>
    </source>
</evidence>
<name>A0A2T0MB24_9FLAO</name>
<dbReference type="AlphaFoldDB" id="A0A2T0MB24"/>
<sequence length="592" mass="67903">MGIASNSLAQLRLNEGGNAELAVKFISLPEENIFLHFNTNVLFTGERFFYSLYCLDREENNPSNLSQVAYVELISENGISIVKQKVQLDGGRGYGDFFISEKQLTGSYKLLAYTNWMKNFGVESFFETDVIIVNPYQEVPEKYRKLDKDSISDVVPNTNNTSKKTEPKSTPSKITLKLDNQVVGKRKKVALGIQTKDSSLVNGSYSLSISKRSELFPNDNKPVKEYLGNNGDTEDSIERQGFFFASNMTSNEIFYLPELRGELISGRVVNSNTDLPIPERTIALSIPGEDYLLKTATTNDQGLFFINVDEKYENSTAIIDNVTGDWSDSKLLLDDKKISYDKLDFMPFKLNIGMAETIRRRSVQNQIANAYAYLRLDNVLNPYVRTPFYREMERTFYLDDFTRFKTLRETFVEIINQVGIRRTPSGKRVFQVFTDLAREKSGLRPMLFVDGVFISEHESFMDYDARKIKEISFSKGLYRLGSISFDGILTVTTIDGDFAETFYSGNQLKIELNIPERNKDYFKQNYHKEDIQDWTHIPDFRRQLLWIPLMQLGKVEPIEFYTSNIEGVYDITLRGFTKTGELISSTTTLMVK</sequence>
<dbReference type="Proteomes" id="UP000237640">
    <property type="component" value="Unassembled WGS sequence"/>
</dbReference>